<dbReference type="KEGG" id="vg:55619342"/>
<evidence type="ECO:0000313" key="1">
    <source>
        <dbReference type="EMBL" id="QDF19984.1"/>
    </source>
</evidence>
<dbReference type="EMBL" id="MK977709">
    <property type="protein sequence ID" value="QDF19984.1"/>
    <property type="molecule type" value="Genomic_DNA"/>
</dbReference>
<gene>
    <name evidence="1" type="primary">97</name>
    <name evidence="1" type="ORF">SEA_THETABOB_97</name>
</gene>
<proteinExistence type="predicted"/>
<dbReference type="Proteomes" id="UP000317774">
    <property type="component" value="Segment"/>
</dbReference>
<accession>A0A4Y6EX32</accession>
<sequence>MIRQQLLEFATWLLKDETGEGHEAEIVDRYLTEHPQVERFRTREEALQWLKE</sequence>
<protein>
    <submittedName>
        <fullName evidence="1">Uncharacterized protein</fullName>
    </submittedName>
</protein>
<keyword evidence="2" id="KW-1185">Reference proteome</keyword>
<dbReference type="GeneID" id="55619342"/>
<dbReference type="RefSeq" id="YP_009848916.1">
    <property type="nucleotide sequence ID" value="NC_048788.1"/>
</dbReference>
<evidence type="ECO:0000313" key="2">
    <source>
        <dbReference type="Proteomes" id="UP000317774"/>
    </source>
</evidence>
<organism evidence="1 2">
    <name type="scientific">Mycobacterium phage ThetaBob</name>
    <dbReference type="NCBI Taxonomy" id="2588513"/>
    <lineage>
        <taxon>Viruses</taxon>
        <taxon>Duplodnaviria</taxon>
        <taxon>Heunggongvirae</taxon>
        <taxon>Uroviricota</taxon>
        <taxon>Caudoviricetes</taxon>
        <taxon>Gracegardnervirinae</taxon>
        <taxon>Thetabobvirus</taxon>
        <taxon>Thetabobvirus thetabob</taxon>
        <taxon>Mycobacterium virus ThetaBob</taxon>
    </lineage>
</organism>
<reference evidence="1 2" key="1">
    <citation type="submission" date="2019-05" db="EMBL/GenBank/DDBJ databases">
        <authorList>
            <person name="Plymale R.C."/>
            <person name="Garlena R.A."/>
            <person name="Russell D.A."/>
            <person name="Pope W.H."/>
            <person name="Jacobs-Sera D."/>
            <person name="Hatfull G.F."/>
        </authorList>
    </citation>
    <scope>NUCLEOTIDE SEQUENCE [LARGE SCALE GENOMIC DNA]</scope>
</reference>
<name>A0A4Y6EX32_9CAUD</name>